<reference evidence="13 14" key="1">
    <citation type="submission" date="2019-06" db="EMBL/GenBank/DDBJ databases">
        <title>Genomic Encyclopedia of Archaeal and Bacterial Type Strains, Phase II (KMG-II): from individual species to whole genera.</title>
        <authorList>
            <person name="Goeker M."/>
        </authorList>
    </citation>
    <scope>NUCLEOTIDE SEQUENCE [LARGE SCALE GENOMIC DNA]</scope>
    <source>
        <strain evidence="13 14">DSM 7270</strain>
    </source>
</reference>
<feature type="transmembrane region" description="Helical" evidence="8">
    <location>
        <begin position="297"/>
        <end position="321"/>
    </location>
</feature>
<keyword evidence="8" id="KW-0812">Transmembrane</keyword>
<feature type="coiled-coil region" evidence="7">
    <location>
        <begin position="485"/>
        <end position="534"/>
    </location>
</feature>
<protein>
    <recommendedName>
        <fullName evidence="3">histidine kinase</fullName>
        <ecNumber evidence="3">2.7.13.3</ecNumber>
    </recommendedName>
</protein>
<accession>A0A543L9A8</accession>
<keyword evidence="8" id="KW-1133">Transmembrane helix</keyword>
<evidence type="ECO:0000259" key="9">
    <source>
        <dbReference type="PROSITE" id="PS50109"/>
    </source>
</evidence>
<dbReference type="Proteomes" id="UP000316993">
    <property type="component" value="Unassembled WGS sequence"/>
</dbReference>
<evidence type="ECO:0000256" key="2">
    <source>
        <dbReference type="ARBA" id="ARBA00004370"/>
    </source>
</evidence>
<keyword evidence="8" id="KW-0472">Membrane</keyword>
<dbReference type="RefSeq" id="WP_142083556.1">
    <property type="nucleotide sequence ID" value="NZ_VFPV01000002.1"/>
</dbReference>
<dbReference type="CDD" id="cd00082">
    <property type="entry name" value="HisKA"/>
    <property type="match status" value="1"/>
</dbReference>
<evidence type="ECO:0000256" key="5">
    <source>
        <dbReference type="ARBA" id="ARBA00022679"/>
    </source>
</evidence>
<evidence type="ECO:0000256" key="8">
    <source>
        <dbReference type="SAM" id="Phobius"/>
    </source>
</evidence>
<dbReference type="Gene3D" id="3.30.565.10">
    <property type="entry name" value="Histidine kinase-like ATPase, C-terminal domain"/>
    <property type="match status" value="1"/>
</dbReference>
<dbReference type="PRINTS" id="PR00344">
    <property type="entry name" value="BCTRLSENSOR"/>
</dbReference>
<evidence type="ECO:0000259" key="10">
    <source>
        <dbReference type="PROSITE" id="PS50112"/>
    </source>
</evidence>
<dbReference type="InterPro" id="IPR000014">
    <property type="entry name" value="PAS"/>
</dbReference>
<dbReference type="GO" id="GO:0000155">
    <property type="term" value="F:phosphorelay sensor kinase activity"/>
    <property type="evidence" value="ECO:0007669"/>
    <property type="project" value="InterPro"/>
</dbReference>
<dbReference type="InterPro" id="IPR003661">
    <property type="entry name" value="HisK_dim/P_dom"/>
</dbReference>
<dbReference type="Gene3D" id="1.10.287.130">
    <property type="match status" value="1"/>
</dbReference>
<dbReference type="InterPro" id="IPR035965">
    <property type="entry name" value="PAS-like_dom_sf"/>
</dbReference>
<dbReference type="InterPro" id="IPR005467">
    <property type="entry name" value="His_kinase_dom"/>
</dbReference>
<dbReference type="AlphaFoldDB" id="A0A543L9A8"/>
<comment type="caution">
    <text evidence="13">The sequence shown here is derived from an EMBL/GenBank/DDBJ whole genome shotgun (WGS) entry which is preliminary data.</text>
</comment>
<dbReference type="Pfam" id="PF13426">
    <property type="entry name" value="PAS_9"/>
    <property type="match status" value="1"/>
</dbReference>
<dbReference type="PROSITE" id="PS50113">
    <property type="entry name" value="PAC"/>
    <property type="match status" value="1"/>
</dbReference>
<dbReference type="EMBL" id="VFPV01000002">
    <property type="protein sequence ID" value="TQN03827.1"/>
    <property type="molecule type" value="Genomic_DNA"/>
</dbReference>
<evidence type="ECO:0000259" key="11">
    <source>
        <dbReference type="PROSITE" id="PS50113"/>
    </source>
</evidence>
<dbReference type="InterPro" id="IPR036890">
    <property type="entry name" value="HATPase_C_sf"/>
</dbReference>
<dbReference type="SMART" id="SM00091">
    <property type="entry name" value="PAS"/>
    <property type="match status" value="1"/>
</dbReference>
<keyword evidence="5" id="KW-0808">Transferase</keyword>
<dbReference type="PROSITE" id="PS50109">
    <property type="entry name" value="HIS_KIN"/>
    <property type="match status" value="1"/>
</dbReference>
<dbReference type="GO" id="GO:0016020">
    <property type="term" value="C:membrane"/>
    <property type="evidence" value="ECO:0007669"/>
    <property type="project" value="UniProtKB-SubCell"/>
</dbReference>
<dbReference type="SUPFAM" id="SSF55785">
    <property type="entry name" value="PYP-like sensor domain (PAS domain)"/>
    <property type="match status" value="1"/>
</dbReference>
<feature type="domain" description="Histidine kinase" evidence="9">
    <location>
        <begin position="546"/>
        <end position="777"/>
    </location>
</feature>
<dbReference type="InterPro" id="IPR004358">
    <property type="entry name" value="Sig_transdc_His_kin-like_C"/>
</dbReference>
<name>A0A543L9A8_9BURK</name>
<feature type="domain" description="PAS" evidence="10">
    <location>
        <begin position="368"/>
        <end position="443"/>
    </location>
</feature>
<comment type="subcellular location">
    <subcellularLocation>
        <location evidence="2">Membrane</location>
    </subcellularLocation>
</comment>
<evidence type="ECO:0000256" key="1">
    <source>
        <dbReference type="ARBA" id="ARBA00000085"/>
    </source>
</evidence>
<evidence type="ECO:0000259" key="12">
    <source>
        <dbReference type="PROSITE" id="PS50885"/>
    </source>
</evidence>
<dbReference type="SUPFAM" id="SSF55874">
    <property type="entry name" value="ATPase domain of HSP90 chaperone/DNA topoisomerase II/histidine kinase"/>
    <property type="match status" value="1"/>
</dbReference>
<feature type="domain" description="PAC" evidence="11">
    <location>
        <begin position="440"/>
        <end position="494"/>
    </location>
</feature>
<keyword evidence="7" id="KW-0175">Coiled coil</keyword>
<proteinExistence type="predicted"/>
<evidence type="ECO:0000256" key="4">
    <source>
        <dbReference type="ARBA" id="ARBA00022553"/>
    </source>
</evidence>
<dbReference type="InterPro" id="IPR003594">
    <property type="entry name" value="HATPase_dom"/>
</dbReference>
<dbReference type="NCBIfam" id="TIGR00229">
    <property type="entry name" value="sensory_box"/>
    <property type="match status" value="1"/>
</dbReference>
<organism evidence="13 14">
    <name type="scientific">Acidovorax temperans</name>
    <dbReference type="NCBI Taxonomy" id="80878"/>
    <lineage>
        <taxon>Bacteria</taxon>
        <taxon>Pseudomonadati</taxon>
        <taxon>Pseudomonadota</taxon>
        <taxon>Betaproteobacteria</taxon>
        <taxon>Burkholderiales</taxon>
        <taxon>Comamonadaceae</taxon>
        <taxon>Acidovorax</taxon>
    </lineage>
</organism>
<dbReference type="SUPFAM" id="SSF47384">
    <property type="entry name" value="Homodimeric domain of signal transducing histidine kinase"/>
    <property type="match status" value="1"/>
</dbReference>
<dbReference type="SMART" id="SM00387">
    <property type="entry name" value="HATPase_c"/>
    <property type="match status" value="1"/>
</dbReference>
<dbReference type="EC" id="2.7.13.3" evidence="3"/>
<keyword evidence="4" id="KW-0597">Phosphoprotein</keyword>
<feature type="transmembrane region" description="Helical" evidence="8">
    <location>
        <begin position="26"/>
        <end position="49"/>
    </location>
</feature>
<keyword evidence="6" id="KW-0418">Kinase</keyword>
<comment type="catalytic activity">
    <reaction evidence="1">
        <text>ATP + protein L-histidine = ADP + protein N-phospho-L-histidine.</text>
        <dbReference type="EC" id="2.7.13.3"/>
    </reaction>
</comment>
<dbReference type="Gene3D" id="6.10.340.10">
    <property type="match status" value="1"/>
</dbReference>
<dbReference type="InterPro" id="IPR003660">
    <property type="entry name" value="HAMP_dom"/>
</dbReference>
<evidence type="ECO:0000313" key="14">
    <source>
        <dbReference type="Proteomes" id="UP000316993"/>
    </source>
</evidence>
<evidence type="ECO:0000256" key="3">
    <source>
        <dbReference type="ARBA" id="ARBA00012438"/>
    </source>
</evidence>
<dbReference type="Pfam" id="PF00672">
    <property type="entry name" value="HAMP"/>
    <property type="match status" value="1"/>
</dbReference>
<evidence type="ECO:0000313" key="13">
    <source>
        <dbReference type="EMBL" id="TQN03827.1"/>
    </source>
</evidence>
<dbReference type="InterPro" id="IPR036097">
    <property type="entry name" value="HisK_dim/P_sf"/>
</dbReference>
<dbReference type="CDD" id="cd06225">
    <property type="entry name" value="HAMP"/>
    <property type="match status" value="1"/>
</dbReference>
<dbReference type="InterPro" id="IPR000700">
    <property type="entry name" value="PAS-assoc_C"/>
</dbReference>
<evidence type="ECO:0000256" key="7">
    <source>
        <dbReference type="SAM" id="Coils"/>
    </source>
</evidence>
<gene>
    <name evidence="13" type="ORF">BDD18_2529</name>
</gene>
<dbReference type="PANTHER" id="PTHR43065">
    <property type="entry name" value="SENSOR HISTIDINE KINASE"/>
    <property type="match status" value="1"/>
</dbReference>
<dbReference type="CDD" id="cd00130">
    <property type="entry name" value="PAS"/>
    <property type="match status" value="1"/>
</dbReference>
<dbReference type="PROSITE" id="PS50112">
    <property type="entry name" value="PAS"/>
    <property type="match status" value="1"/>
</dbReference>
<dbReference type="Gene3D" id="3.30.450.20">
    <property type="entry name" value="PAS domain"/>
    <property type="match status" value="1"/>
</dbReference>
<dbReference type="SUPFAM" id="SSF158472">
    <property type="entry name" value="HAMP domain-like"/>
    <property type="match status" value="1"/>
</dbReference>
<dbReference type="Pfam" id="PF02518">
    <property type="entry name" value="HATPase_c"/>
    <property type="match status" value="1"/>
</dbReference>
<dbReference type="SMART" id="SM00304">
    <property type="entry name" value="HAMP"/>
    <property type="match status" value="1"/>
</dbReference>
<dbReference type="PROSITE" id="PS50885">
    <property type="entry name" value="HAMP"/>
    <property type="match status" value="1"/>
</dbReference>
<evidence type="ECO:0000256" key="6">
    <source>
        <dbReference type="ARBA" id="ARBA00022777"/>
    </source>
</evidence>
<sequence>MNAPSPDTSPDPPGPSRKLVFGLKTYLSLMLAAVSTLSFLVSGMVLFIYRVPQITEATRAGLITEAQNLALRTELVLAGMETQLELVSSLLLADADEQNLQFILSSTAGKSSRFSAVYQLDKNGTVVRAAVKPLIDERRRQELLGNDYSRVPHVINLRESVTPVWSEQYISNISDSVTVAVGARVGEGALIAEVPLEHILESLQTSKGAGEAAVWLLDNKGEMLADSEDSSRVGVVNVSSEPLFREASSRWSLAGQMRFEGRNFDAAVARTRAVNWFVVTRLPAGLASPAIASTLELVFAVTAGAALLGLLLSPLLALWVARPLATFTRQARRVANGELPGPWPEGRSLELNNLSADLDRMARSLLARERELEAIFNASPIGIAVTSLGRQPRIIKVNDTLLQLFGHPRQALIGRSSADLNMWADPRDRERLFQAVEQGQEVEMETWGLRADGGRFLAAHTARTYTDASGQDRFAVIVLRDITELRRIEDEIRHLNADLERRVQERTQELVQTNDRLSTTLESLQRTQDELVRAEKLASLGALVAGIAHELNTPLGNGVMAVSTMRAALSSFQVESAQGLKRSSLDRLVAAMEMGSDIAQRNLQRAAELVTSFKQVAADQTSAQRRRFDLREVCDEIVLTLRPVLKQCDAQVVMSVPEGLVLDSYPGALWQVLTNLVTNAITHAFEGHTSPRITITAAALGPDRVAMNVADNGQGIAPELLPRIFDPFVTTRMGRGGTGLGLHIVHNLVFNTLGGSVSVKSQVGEGTEFQLELPLIAPAQAKPE</sequence>
<feature type="domain" description="HAMP" evidence="12">
    <location>
        <begin position="318"/>
        <end position="370"/>
    </location>
</feature>